<dbReference type="PANTHER" id="PTHR48090">
    <property type="entry name" value="UNDECAPRENYL-PHOSPHATE 4-DEOXY-4-FORMAMIDO-L-ARABINOSE TRANSFERASE-RELATED"/>
    <property type="match status" value="1"/>
</dbReference>
<proteinExistence type="predicted"/>
<keyword evidence="4" id="KW-1185">Reference proteome</keyword>
<evidence type="ECO:0000313" key="3">
    <source>
        <dbReference type="EMBL" id="SHF43528.1"/>
    </source>
</evidence>
<dbReference type="PANTHER" id="PTHR48090:SF7">
    <property type="entry name" value="RFBJ PROTEIN"/>
    <property type="match status" value="1"/>
</dbReference>
<keyword evidence="3" id="KW-0808">Transferase</keyword>
<dbReference type="EMBL" id="FQUZ01000022">
    <property type="protein sequence ID" value="SHF43528.1"/>
    <property type="molecule type" value="Genomic_DNA"/>
</dbReference>
<dbReference type="OrthoDB" id="9808633at2"/>
<protein>
    <submittedName>
        <fullName evidence="3">Glycosyltransferase involved in cell wall bisynthesis</fullName>
    </submittedName>
</protein>
<gene>
    <name evidence="3" type="ORF">SAMN02745117_01943</name>
</gene>
<evidence type="ECO:0000256" key="1">
    <source>
        <dbReference type="SAM" id="Phobius"/>
    </source>
</evidence>
<reference evidence="3 4" key="1">
    <citation type="submission" date="2016-11" db="EMBL/GenBank/DDBJ databases">
        <authorList>
            <person name="Jaros S."/>
            <person name="Januszkiewicz K."/>
            <person name="Wedrychowicz H."/>
        </authorList>
    </citation>
    <scope>NUCLEOTIDE SEQUENCE [LARGE SCALE GENOMIC DNA]</scope>
    <source>
        <strain evidence="3 4">DSM 16112</strain>
    </source>
</reference>
<dbReference type="RefSeq" id="WP_073356498.1">
    <property type="nucleotide sequence ID" value="NZ_FQUZ01000022.1"/>
</dbReference>
<keyword evidence="1" id="KW-0812">Transmembrane</keyword>
<dbReference type="Proteomes" id="UP000184327">
    <property type="component" value="Unassembled WGS sequence"/>
</dbReference>
<keyword evidence="1" id="KW-0472">Membrane</keyword>
<dbReference type="Gene3D" id="3.90.550.10">
    <property type="entry name" value="Spore Coat Polysaccharide Biosynthesis Protein SpsA, Chain A"/>
    <property type="match status" value="1"/>
</dbReference>
<dbReference type="InterPro" id="IPR029044">
    <property type="entry name" value="Nucleotide-diphossugar_trans"/>
</dbReference>
<dbReference type="InterPro" id="IPR001173">
    <property type="entry name" value="Glyco_trans_2-like"/>
</dbReference>
<keyword evidence="1" id="KW-1133">Transmembrane helix</keyword>
<dbReference type="CDD" id="cd04179">
    <property type="entry name" value="DPM_DPG-synthase_like"/>
    <property type="match status" value="1"/>
</dbReference>
<dbReference type="InterPro" id="IPR050256">
    <property type="entry name" value="Glycosyltransferase_2"/>
</dbReference>
<name>A0A1M5BLZ8_9BURK</name>
<dbReference type="STRING" id="1122156.SAMN02745117_01943"/>
<dbReference type="Pfam" id="PF00535">
    <property type="entry name" value="Glycos_transf_2"/>
    <property type="match status" value="1"/>
</dbReference>
<feature type="transmembrane region" description="Helical" evidence="1">
    <location>
        <begin position="283"/>
        <end position="305"/>
    </location>
</feature>
<feature type="domain" description="Glycosyltransferase 2-like" evidence="2">
    <location>
        <begin position="9"/>
        <end position="171"/>
    </location>
</feature>
<evidence type="ECO:0000313" key="4">
    <source>
        <dbReference type="Proteomes" id="UP000184327"/>
    </source>
</evidence>
<accession>A0A1M5BLZ8</accession>
<dbReference type="GO" id="GO:0016740">
    <property type="term" value="F:transferase activity"/>
    <property type="evidence" value="ECO:0007669"/>
    <property type="project" value="UniProtKB-KW"/>
</dbReference>
<sequence>MKSDWRIAVVIPCYRVKAHILEVLAQMPDVVQRIYVVDDACPQDSGAWVQQHCVDERVRVLRHTENRGVGGAVVTGYGQAVAEDMDVVVKVDGDGQMDPALIPRFVKPIVQGQADYTKGNRFYRPESFQSMPKLRRFGNLALSFMTKFSSGYWPNMDPTNGYTAVSVKVLQALPLEKLSRRYFFETDMLFRLNTIRAVVRDVPMEAVYGEEVSNLKISSVLPEFLRGHLVRSGKRYVYSYLIRDFSIGSLYSLVGALFLLFGALFGASHWLHSIATGIASSNGTVMLAGMSVLIGVQFLIAFLHYDVGNVPSVPITDALD</sequence>
<evidence type="ECO:0000259" key="2">
    <source>
        <dbReference type="Pfam" id="PF00535"/>
    </source>
</evidence>
<dbReference type="SUPFAM" id="SSF53448">
    <property type="entry name" value="Nucleotide-diphospho-sugar transferases"/>
    <property type="match status" value="1"/>
</dbReference>
<organism evidence="3 4">
    <name type="scientific">Lampropedia hyalina DSM 16112</name>
    <dbReference type="NCBI Taxonomy" id="1122156"/>
    <lineage>
        <taxon>Bacteria</taxon>
        <taxon>Pseudomonadati</taxon>
        <taxon>Pseudomonadota</taxon>
        <taxon>Betaproteobacteria</taxon>
        <taxon>Burkholderiales</taxon>
        <taxon>Comamonadaceae</taxon>
        <taxon>Lampropedia</taxon>
    </lineage>
</organism>
<feature type="transmembrane region" description="Helical" evidence="1">
    <location>
        <begin position="250"/>
        <end position="271"/>
    </location>
</feature>
<dbReference type="AlphaFoldDB" id="A0A1M5BLZ8"/>